<dbReference type="RefSeq" id="WP_078711772.1">
    <property type="nucleotide sequence ID" value="NZ_FUWY01000003.1"/>
</dbReference>
<keyword evidence="2" id="KW-1185">Reference proteome</keyword>
<proteinExistence type="predicted"/>
<evidence type="ECO:0000313" key="2">
    <source>
        <dbReference type="Proteomes" id="UP000243297"/>
    </source>
</evidence>
<dbReference type="Proteomes" id="UP000243297">
    <property type="component" value="Unassembled WGS sequence"/>
</dbReference>
<protein>
    <submittedName>
        <fullName evidence="1">Uncharacterized protein</fullName>
    </submittedName>
</protein>
<dbReference type="AlphaFoldDB" id="A0A1T4MQS0"/>
<organism evidence="1 2">
    <name type="scientific">Anaerorhabdus furcosa</name>
    <dbReference type="NCBI Taxonomy" id="118967"/>
    <lineage>
        <taxon>Bacteria</taxon>
        <taxon>Bacillati</taxon>
        <taxon>Bacillota</taxon>
        <taxon>Erysipelotrichia</taxon>
        <taxon>Erysipelotrichales</taxon>
        <taxon>Erysipelotrichaceae</taxon>
        <taxon>Anaerorhabdus</taxon>
    </lineage>
</organism>
<accession>A0A1T4MQS0</accession>
<dbReference type="EMBL" id="FUWY01000003">
    <property type="protein sequence ID" value="SJZ69460.1"/>
    <property type="molecule type" value="Genomic_DNA"/>
</dbReference>
<name>A0A1T4MQS0_9FIRM</name>
<sequence>MILDILTTFNDARKNGDDCLFNGYLEDYLHLLDNHEEHLQVLFQQVLQQYPNARVCVGLRFAINKEVVSNQIIGYKDAFKLEGKALVCPFLVYLNQDDEERLFLLTRNKRASYLFAKSLYFCLTEPTSIFEAYKNNIVTMDSKDIEKTMQIFNEAFTKPAGVLQKKVDQDKYTSYESLKADAMSIAAEVKDNAFEMIRPLEDKTPMIRESVGAWFLLKKLVYVQYMVNKAILQSRYQGDVKKQRAQARENSKAIPFIAYSELWRCAGDNLPTDKETTEE</sequence>
<dbReference type="OrthoDB" id="1645851at2"/>
<evidence type="ECO:0000313" key="1">
    <source>
        <dbReference type="EMBL" id="SJZ69460.1"/>
    </source>
</evidence>
<dbReference type="STRING" id="118967.SAMN02745191_1368"/>
<gene>
    <name evidence="1" type="ORF">SAMN02745191_1368</name>
</gene>
<reference evidence="2" key="1">
    <citation type="submission" date="2017-02" db="EMBL/GenBank/DDBJ databases">
        <authorList>
            <person name="Varghese N."/>
            <person name="Submissions S."/>
        </authorList>
    </citation>
    <scope>NUCLEOTIDE SEQUENCE [LARGE SCALE GENOMIC DNA]</scope>
    <source>
        <strain evidence="2">ATCC 25662</strain>
    </source>
</reference>